<dbReference type="InterPro" id="IPR000595">
    <property type="entry name" value="cNMP-bd_dom"/>
</dbReference>
<dbReference type="Proteomes" id="UP001595814">
    <property type="component" value="Unassembled WGS sequence"/>
</dbReference>
<dbReference type="CDD" id="cd00038">
    <property type="entry name" value="CAP_ED"/>
    <property type="match status" value="1"/>
</dbReference>
<reference evidence="3" key="1">
    <citation type="journal article" date="2019" name="Int. J. Syst. Evol. Microbiol.">
        <title>The Global Catalogue of Microorganisms (GCM) 10K type strain sequencing project: providing services to taxonomists for standard genome sequencing and annotation.</title>
        <authorList>
            <consortium name="The Broad Institute Genomics Platform"/>
            <consortium name="The Broad Institute Genome Sequencing Center for Infectious Disease"/>
            <person name="Wu L."/>
            <person name="Ma J."/>
        </authorList>
    </citation>
    <scope>NUCLEOTIDE SEQUENCE [LARGE SCALE GENOMIC DNA]</scope>
    <source>
        <strain evidence="3">CECT 7477</strain>
    </source>
</reference>
<dbReference type="SUPFAM" id="SSF51206">
    <property type="entry name" value="cAMP-binding domain-like"/>
    <property type="match status" value="1"/>
</dbReference>
<accession>A0ABV8JPW2</accession>
<evidence type="ECO:0000313" key="2">
    <source>
        <dbReference type="EMBL" id="MFC4096465.1"/>
    </source>
</evidence>
<name>A0ABV8JPW2_9FLAO</name>
<dbReference type="RefSeq" id="WP_192463518.1">
    <property type="nucleotide sequence ID" value="NZ_JACYFJ010000008.1"/>
</dbReference>
<dbReference type="Pfam" id="PF00027">
    <property type="entry name" value="cNMP_binding"/>
    <property type="match status" value="1"/>
</dbReference>
<feature type="domain" description="Cyclic nucleotide-binding" evidence="1">
    <location>
        <begin position="15"/>
        <end position="115"/>
    </location>
</feature>
<dbReference type="PROSITE" id="PS50042">
    <property type="entry name" value="CNMP_BINDING_3"/>
    <property type="match status" value="1"/>
</dbReference>
<organism evidence="2 3">
    <name type="scientific">Euzebyella saccharophila</name>
    <dbReference type="NCBI Taxonomy" id="679664"/>
    <lineage>
        <taxon>Bacteria</taxon>
        <taxon>Pseudomonadati</taxon>
        <taxon>Bacteroidota</taxon>
        <taxon>Flavobacteriia</taxon>
        <taxon>Flavobacteriales</taxon>
        <taxon>Flavobacteriaceae</taxon>
        <taxon>Euzebyella</taxon>
    </lineage>
</organism>
<dbReference type="InterPro" id="IPR018490">
    <property type="entry name" value="cNMP-bd_dom_sf"/>
</dbReference>
<dbReference type="Gene3D" id="2.60.120.10">
    <property type="entry name" value="Jelly Rolls"/>
    <property type="match status" value="1"/>
</dbReference>
<evidence type="ECO:0000259" key="1">
    <source>
        <dbReference type="PROSITE" id="PS50042"/>
    </source>
</evidence>
<protein>
    <submittedName>
        <fullName evidence="2">Crp/Fnr family transcriptional regulator</fullName>
    </submittedName>
</protein>
<keyword evidence="3" id="KW-1185">Reference proteome</keyword>
<proteinExistence type="predicted"/>
<dbReference type="EMBL" id="JBHSAW010000008">
    <property type="protein sequence ID" value="MFC4096465.1"/>
    <property type="molecule type" value="Genomic_DNA"/>
</dbReference>
<comment type="caution">
    <text evidence="2">The sequence shown here is derived from an EMBL/GenBank/DDBJ whole genome shotgun (WGS) entry which is preliminary data.</text>
</comment>
<sequence length="198" mass="23022">MELLNFKKYLNQQWGLPNEAINQLCDGIRTKKVKKEELLLQAGEICKLTFFVEKGLLRMYALNEKGKEDILQFAPENWLVSDRGSIYFNEPSDYYIDAIEETDVILLDTEFVDKISALGPSFRKLNDRLLHNHIRHLNKRVKLLLGASAKTRYLDFIKLHPDVLLRVPQWMVASYLGIAPESLSRVRRDLAKENFKQG</sequence>
<evidence type="ECO:0000313" key="3">
    <source>
        <dbReference type="Proteomes" id="UP001595814"/>
    </source>
</evidence>
<gene>
    <name evidence="2" type="ORF">ACFOUT_11315</name>
</gene>
<dbReference type="InterPro" id="IPR014710">
    <property type="entry name" value="RmlC-like_jellyroll"/>
</dbReference>